<evidence type="ECO:0000256" key="2">
    <source>
        <dbReference type="ARBA" id="ARBA00022630"/>
    </source>
</evidence>
<dbReference type="PANTHER" id="PTHR43374:SF1">
    <property type="entry name" value="FLAVIN PRENYLTRANSFERASE PAD1, MITOCHONDRIAL"/>
    <property type="match status" value="1"/>
</dbReference>
<evidence type="ECO:0000256" key="6">
    <source>
        <dbReference type="ARBA" id="ARBA00060793"/>
    </source>
</evidence>
<keyword evidence="4 7" id="KW-0808">Transferase</keyword>
<dbReference type="OrthoDB" id="9781577at2"/>
<evidence type="ECO:0000256" key="7">
    <source>
        <dbReference type="HAMAP-Rule" id="MF_01984"/>
    </source>
</evidence>
<reference evidence="10" key="1">
    <citation type="submission" date="2018-06" db="EMBL/GenBank/DDBJ databases">
        <authorList>
            <person name="Cea G.-C."/>
            <person name="William W."/>
        </authorList>
    </citation>
    <scope>NUCLEOTIDE SEQUENCE [LARGE SCALE GENOMIC DNA]</scope>
    <source>
        <strain evidence="10">DB21MT-2</strain>
    </source>
</reference>
<gene>
    <name evidence="7 9" type="primary">ubiX</name>
    <name evidence="9" type="ORF">SHEWBE_1240</name>
</gene>
<dbReference type="GO" id="GO:0016831">
    <property type="term" value="F:carboxy-lyase activity"/>
    <property type="evidence" value="ECO:0007669"/>
    <property type="project" value="TreeGrafter"/>
</dbReference>
<feature type="domain" description="Flavoprotein" evidence="8">
    <location>
        <begin position="8"/>
        <end position="198"/>
    </location>
</feature>
<organism evidence="9 10">
    <name type="scientific">Shewanella benthica</name>
    <dbReference type="NCBI Taxonomy" id="43661"/>
    <lineage>
        <taxon>Bacteria</taxon>
        <taxon>Pseudomonadati</taxon>
        <taxon>Pseudomonadota</taxon>
        <taxon>Gammaproteobacteria</taxon>
        <taxon>Alteromonadales</taxon>
        <taxon>Shewanellaceae</taxon>
        <taxon>Shewanella</taxon>
    </lineage>
</organism>
<evidence type="ECO:0000256" key="1">
    <source>
        <dbReference type="ARBA" id="ARBA00022602"/>
    </source>
</evidence>
<dbReference type="Pfam" id="PF02441">
    <property type="entry name" value="Flavoprotein"/>
    <property type="match status" value="1"/>
</dbReference>
<proteinExistence type="inferred from homology"/>
<evidence type="ECO:0000259" key="8">
    <source>
        <dbReference type="Pfam" id="PF02441"/>
    </source>
</evidence>
<sequence length="220" mass="23833">MSYPKKQKSISLAWTGASGAPYGLKLLECLLVADYQVFLMISSAARVVLATEEGVQLSANGKKAEQDLLKLFAERAESSLKGSLHVLGKDEWFSPPASGSAAPKQMVICPCSTGTLAAVATGMSNSLLERAADVVIKERGQLILVPRETPFSSIHLEHMLSLSKLGVTIMPAAPGFYHDPKSVQDLVNFMVARILDHLGVEHDLTNRWGYDKYSAEDSNK</sequence>
<evidence type="ECO:0000256" key="5">
    <source>
        <dbReference type="ARBA" id="ARBA00050612"/>
    </source>
</evidence>
<dbReference type="InterPro" id="IPR003382">
    <property type="entry name" value="Flavoprotein"/>
</dbReference>
<dbReference type="SUPFAM" id="SSF52507">
    <property type="entry name" value="Homo-oligomeric flavin-containing Cys decarboxylases, HFCD"/>
    <property type="match status" value="1"/>
</dbReference>
<keyword evidence="2 7" id="KW-0285">Flavoprotein</keyword>
<keyword evidence="3 7" id="KW-0288">FMN</keyword>
<dbReference type="InterPro" id="IPR036551">
    <property type="entry name" value="Flavin_trans-like"/>
</dbReference>
<feature type="binding site" evidence="7">
    <location>
        <begin position="112"/>
        <end position="115"/>
    </location>
    <ligand>
        <name>FMN</name>
        <dbReference type="ChEBI" id="CHEBI:58210"/>
    </ligand>
</feature>
<accession>A0A330LY54</accession>
<comment type="similarity">
    <text evidence="6 7">Belongs to the UbiX/PAD1 family.</text>
</comment>
<dbReference type="PANTHER" id="PTHR43374">
    <property type="entry name" value="FLAVIN PRENYLTRANSFERASE"/>
    <property type="match status" value="1"/>
</dbReference>
<dbReference type="NCBIfam" id="TIGR00421">
    <property type="entry name" value="ubiX_pad"/>
    <property type="match status" value="1"/>
</dbReference>
<feature type="binding site" evidence="7">
    <location>
        <begin position="16"/>
        <end position="18"/>
    </location>
    <ligand>
        <name>FMN</name>
        <dbReference type="ChEBI" id="CHEBI:58210"/>
    </ligand>
</feature>
<comment type="catalytic activity">
    <reaction evidence="5 7">
        <text>dimethylallyl phosphate + FMNH2 = prenylated FMNH2 + phosphate</text>
        <dbReference type="Rhea" id="RHEA:37743"/>
        <dbReference type="ChEBI" id="CHEBI:43474"/>
        <dbReference type="ChEBI" id="CHEBI:57618"/>
        <dbReference type="ChEBI" id="CHEBI:87467"/>
        <dbReference type="ChEBI" id="CHEBI:88052"/>
        <dbReference type="EC" id="2.5.1.129"/>
    </reaction>
</comment>
<comment type="caution">
    <text evidence="7">Lacks conserved residue(s) required for the propagation of feature annotation.</text>
</comment>
<evidence type="ECO:0000256" key="4">
    <source>
        <dbReference type="ARBA" id="ARBA00022679"/>
    </source>
</evidence>
<dbReference type="KEGG" id="sbk:SHEWBE_1240"/>
<dbReference type="RefSeq" id="WP_112351817.1">
    <property type="nucleotide sequence ID" value="NZ_LS483452.1"/>
</dbReference>
<dbReference type="AlphaFoldDB" id="A0A330LY54"/>
<feature type="binding site" evidence="7">
    <location>
        <position position="42"/>
    </location>
    <ligand>
        <name>FMN</name>
        <dbReference type="ChEBI" id="CHEBI:58210"/>
    </ligand>
</feature>
<evidence type="ECO:0000313" key="10">
    <source>
        <dbReference type="Proteomes" id="UP000250123"/>
    </source>
</evidence>
<evidence type="ECO:0000256" key="3">
    <source>
        <dbReference type="ARBA" id="ARBA00022643"/>
    </source>
</evidence>
<comment type="function">
    <text evidence="7">Flavin prenyltransferase that catalyzes the synthesis of the prenylated FMN cofactor (prenyl-FMN) for 4-hydroxy-3-polyprenylbenzoic acid decarboxylase UbiD. The prenyltransferase is metal-independent and links a dimethylallyl moiety from dimethylallyl monophosphate (DMAP) to the flavin N5 and C6 atoms of FMN.</text>
</comment>
<dbReference type="HAMAP" id="MF_01984">
    <property type="entry name" value="ubiX_pad"/>
    <property type="match status" value="1"/>
</dbReference>
<dbReference type="EMBL" id="LS483452">
    <property type="protein sequence ID" value="SQH75206.1"/>
    <property type="molecule type" value="Genomic_DNA"/>
</dbReference>
<dbReference type="Proteomes" id="UP000250123">
    <property type="component" value="Chromosome SHEWBE"/>
</dbReference>
<feature type="binding site" evidence="7">
    <location>
        <position position="177"/>
    </location>
    <ligand>
        <name>dimethylallyl phosphate</name>
        <dbReference type="ChEBI" id="CHEBI:88052"/>
    </ligand>
</feature>
<dbReference type="Gene3D" id="3.40.50.1950">
    <property type="entry name" value="Flavin prenyltransferase-like"/>
    <property type="match status" value="1"/>
</dbReference>
<protein>
    <recommendedName>
        <fullName evidence="7">Flavin prenyltransferase UbiX</fullName>
        <ecNumber evidence="7">2.5.1.129</ecNumber>
    </recommendedName>
</protein>
<dbReference type="EC" id="2.5.1.129" evidence="7"/>
<dbReference type="FunFam" id="3.40.50.1950:FF:000001">
    <property type="entry name" value="Flavin prenyltransferase UbiX"/>
    <property type="match status" value="1"/>
</dbReference>
<dbReference type="InterPro" id="IPR004507">
    <property type="entry name" value="UbiX-like"/>
</dbReference>
<dbReference type="GO" id="GO:0106141">
    <property type="term" value="F:flavin prenyltransferase activity"/>
    <property type="evidence" value="ECO:0007669"/>
    <property type="project" value="UniProtKB-EC"/>
</dbReference>
<keyword evidence="1 7" id="KW-0637">Prenyltransferase</keyword>
<name>A0A330LY54_9GAMM</name>
<evidence type="ECO:0000313" key="9">
    <source>
        <dbReference type="EMBL" id="SQH75206.1"/>
    </source>
</evidence>
<feature type="binding site" evidence="7">
    <location>
        <position position="193"/>
    </location>
    <ligand>
        <name>dimethylallyl phosphate</name>
        <dbReference type="ChEBI" id="CHEBI:88052"/>
    </ligand>
</feature>
<feature type="binding site" evidence="7">
    <location>
        <position position="147"/>
    </location>
    <ligand>
        <name>FMN</name>
        <dbReference type="ChEBI" id="CHEBI:58210"/>
    </ligand>
</feature>